<evidence type="ECO:0000256" key="1">
    <source>
        <dbReference type="SAM" id="SignalP"/>
    </source>
</evidence>
<evidence type="ECO:0008006" key="4">
    <source>
        <dbReference type="Google" id="ProtNLM"/>
    </source>
</evidence>
<dbReference type="Pfam" id="PF19577">
    <property type="entry name" value="DcaP"/>
    <property type="match status" value="1"/>
</dbReference>
<sequence>MNRMTKTALVVATLFSASSFAGYEVQLDESSKLTFGGYFKVDLRNVNGDQAYRDYWIGTSTYAPDTNQTSLQAKESRFNVKFTHGAVTGFLEYDFYGGGGNALVSNSYTPRMRHAYIAYKNWKVGQTWSTFMPLASIADALDFGGAHVGQVFIRQTQIRYTNGGLELALENPANATDANQSIPDAVARYTYKGDFGQVAVAVLARTFDNNGVAGNADGTQFAYSLSGKVFTFGKDDFRFTYNAGAAGRYISPGHNPGDKVNTDGSGDLLTTQAYTVAYRHFWSEDWRSSIYYGHADVEDFNGLNADSDRNHYAINLIKQLNKQLSVGVELGNYDADISATNSANSDYIQLSAKYVL</sequence>
<accession>B8CN78</accession>
<reference evidence="2 3" key="1">
    <citation type="journal article" date="2008" name="PLoS ONE">
        <title>Environmental adaptation: genomic analysis of the piezotolerant and psychrotolerant deep-sea iron reducing bacterium Shewanella piezotolerans WP3.</title>
        <authorList>
            <person name="Wang F."/>
            <person name="Wang J."/>
            <person name="Jian H."/>
            <person name="Zhang B."/>
            <person name="Li S."/>
            <person name="Wang F."/>
            <person name="Zeng X."/>
            <person name="Gao L."/>
            <person name="Bartlett D.H."/>
            <person name="Yu J."/>
            <person name="Hu S."/>
            <person name="Xiao X."/>
        </authorList>
    </citation>
    <scope>NUCLEOTIDE SEQUENCE [LARGE SCALE GENOMIC DNA]</scope>
    <source>
        <strain evidence="3">WP3 / JCM 13877</strain>
    </source>
</reference>
<dbReference type="STRING" id="225849.swp_1816"/>
<protein>
    <recommendedName>
        <fullName evidence="4">Porin</fullName>
    </recommendedName>
</protein>
<dbReference type="HOGENOM" id="CLU_038666_0_0_6"/>
<gene>
    <name evidence="2" type="ordered locus">swp_1816</name>
</gene>
<name>B8CN78_SHEPW</name>
<dbReference type="InterPro" id="IPR045748">
    <property type="entry name" value="DcaP"/>
</dbReference>
<organism evidence="2 3">
    <name type="scientific">Shewanella piezotolerans (strain WP3 / JCM 13877)</name>
    <dbReference type="NCBI Taxonomy" id="225849"/>
    <lineage>
        <taxon>Bacteria</taxon>
        <taxon>Pseudomonadati</taxon>
        <taxon>Pseudomonadota</taxon>
        <taxon>Gammaproteobacteria</taxon>
        <taxon>Alteromonadales</taxon>
        <taxon>Shewanellaceae</taxon>
        <taxon>Shewanella</taxon>
    </lineage>
</organism>
<evidence type="ECO:0000313" key="2">
    <source>
        <dbReference type="EMBL" id="ACJ28580.1"/>
    </source>
</evidence>
<dbReference type="RefSeq" id="WP_020911958.1">
    <property type="nucleotide sequence ID" value="NC_011566.1"/>
</dbReference>
<evidence type="ECO:0000313" key="3">
    <source>
        <dbReference type="Proteomes" id="UP000000753"/>
    </source>
</evidence>
<dbReference type="SUPFAM" id="SSF56935">
    <property type="entry name" value="Porins"/>
    <property type="match status" value="1"/>
</dbReference>
<dbReference type="Proteomes" id="UP000000753">
    <property type="component" value="Chromosome"/>
</dbReference>
<dbReference type="InterPro" id="IPR023614">
    <property type="entry name" value="Porin_dom_sf"/>
</dbReference>
<dbReference type="eggNOG" id="COG3203">
    <property type="taxonomic scope" value="Bacteria"/>
</dbReference>
<dbReference type="EMBL" id="CP000472">
    <property type="protein sequence ID" value="ACJ28580.1"/>
    <property type="molecule type" value="Genomic_DNA"/>
</dbReference>
<keyword evidence="3" id="KW-1185">Reference proteome</keyword>
<dbReference type="OrthoDB" id="190887at2"/>
<feature type="signal peptide" evidence="1">
    <location>
        <begin position="1"/>
        <end position="21"/>
    </location>
</feature>
<proteinExistence type="predicted"/>
<keyword evidence="1" id="KW-0732">Signal</keyword>
<dbReference type="KEGG" id="swp:swp_1816"/>
<dbReference type="Gene3D" id="2.40.160.10">
    <property type="entry name" value="Porin"/>
    <property type="match status" value="1"/>
</dbReference>
<dbReference type="AlphaFoldDB" id="B8CN78"/>
<feature type="chain" id="PRO_5002866851" description="Porin" evidence="1">
    <location>
        <begin position="22"/>
        <end position="356"/>
    </location>
</feature>